<organism evidence="1 2">
    <name type="scientific">Vicia faba</name>
    <name type="common">Broad bean</name>
    <name type="synonym">Faba vulgaris</name>
    <dbReference type="NCBI Taxonomy" id="3906"/>
    <lineage>
        <taxon>Eukaryota</taxon>
        <taxon>Viridiplantae</taxon>
        <taxon>Streptophyta</taxon>
        <taxon>Embryophyta</taxon>
        <taxon>Tracheophyta</taxon>
        <taxon>Spermatophyta</taxon>
        <taxon>Magnoliopsida</taxon>
        <taxon>eudicotyledons</taxon>
        <taxon>Gunneridae</taxon>
        <taxon>Pentapetalae</taxon>
        <taxon>rosids</taxon>
        <taxon>fabids</taxon>
        <taxon>Fabales</taxon>
        <taxon>Fabaceae</taxon>
        <taxon>Papilionoideae</taxon>
        <taxon>50 kb inversion clade</taxon>
        <taxon>NPAAA clade</taxon>
        <taxon>Hologalegina</taxon>
        <taxon>IRL clade</taxon>
        <taxon>Fabeae</taxon>
        <taxon>Vicia</taxon>
    </lineage>
</organism>
<proteinExistence type="predicted"/>
<evidence type="ECO:0000313" key="2">
    <source>
        <dbReference type="Proteomes" id="UP001157006"/>
    </source>
</evidence>
<evidence type="ECO:0000313" key="1">
    <source>
        <dbReference type="EMBL" id="CAI8607667.1"/>
    </source>
</evidence>
<reference evidence="1 2" key="1">
    <citation type="submission" date="2023-01" db="EMBL/GenBank/DDBJ databases">
        <authorList>
            <person name="Kreplak J."/>
        </authorList>
    </citation>
    <scope>NUCLEOTIDE SEQUENCE [LARGE SCALE GENOMIC DNA]</scope>
</reference>
<accession>A0AAV1AHC5</accession>
<dbReference type="AlphaFoldDB" id="A0AAV1AHC5"/>
<gene>
    <name evidence="1" type="ORF">VFH_IV048920</name>
</gene>
<keyword evidence="2" id="KW-1185">Reference proteome</keyword>
<name>A0AAV1AHC5_VICFA</name>
<sequence length="128" mass="14683">MHSLFNLPIHFQQTHFHQPPSYNTSPSPSNTTHHLRIFNLPPNLHPNQQPSSSPLLTHLHRDLILSLRFNPLPLFIFNTNHNTLQSSFLPSKQLHSISFPTHMNVLIKPPTPQSQSHDTTLWICIALP</sequence>
<dbReference type="EMBL" id="OX451739">
    <property type="protein sequence ID" value="CAI8607667.1"/>
    <property type="molecule type" value="Genomic_DNA"/>
</dbReference>
<protein>
    <submittedName>
        <fullName evidence="1">Uncharacterized protein</fullName>
    </submittedName>
</protein>
<dbReference type="Proteomes" id="UP001157006">
    <property type="component" value="Chromosome 4"/>
</dbReference>